<reference evidence="2" key="1">
    <citation type="submission" date="2017-01" db="EMBL/GenBank/DDBJ databases">
        <title>High-throughput sequencing uncovers low homogeneity in the biogeography of single-stranded DNA viruses.</title>
        <authorList>
            <person name="Pearson V.M."/>
            <person name="Rokyta D.R."/>
        </authorList>
    </citation>
    <scope>NUCLEOTIDE SEQUENCE</scope>
</reference>
<accession>A0A2K9LS42</accession>
<name>A0A2K9LS42_9VIRU</name>
<evidence type="ECO:0000313" key="2">
    <source>
        <dbReference type="EMBL" id="AUM61716.1"/>
    </source>
</evidence>
<evidence type="ECO:0000256" key="1">
    <source>
        <dbReference type="SAM" id="MobiDB-lite"/>
    </source>
</evidence>
<proteinExistence type="predicted"/>
<feature type="compositionally biased region" description="Basic residues" evidence="1">
    <location>
        <begin position="1"/>
        <end position="23"/>
    </location>
</feature>
<gene>
    <name evidence="2" type="primary">Cap</name>
</gene>
<feature type="region of interest" description="Disordered" evidence="1">
    <location>
        <begin position="1"/>
        <end position="24"/>
    </location>
</feature>
<protein>
    <submittedName>
        <fullName evidence="2">Capsid</fullName>
    </submittedName>
</protein>
<organism evidence="2">
    <name type="scientific">uncultured virus</name>
    <dbReference type="NCBI Taxonomy" id="340016"/>
    <lineage>
        <taxon>Viruses</taxon>
        <taxon>environmental samples</taxon>
    </lineage>
</organism>
<sequence length="250" mass="28523">MPYKRSYSRRKRRGKRSYRRSRGMQRITTSRFRARNIFGDRTRVKLYFVKGEQVDVLTATNNLVVRTFPFNSMQSIVNAFGTTPNLYALSNLYEYYRIRGIKITTRVWPANVTDINSVNQTVPPFLFGFNAVTDNQSFPAANVQNFQEQRWAKARLCSNANQGAKPATVSVYYSVNKVYGPDRVTRNDTTFIGTINQGPTPTYNAPSNSPELQQVLFTMTGNDLTANVNVALLHRVTVYAEFWGKVPTTE</sequence>
<dbReference type="EMBL" id="KY487822">
    <property type="protein sequence ID" value="AUM61716.1"/>
    <property type="molecule type" value="Genomic_DNA"/>
</dbReference>